<dbReference type="Proteomes" id="UP000073492">
    <property type="component" value="Unassembled WGS sequence"/>
</dbReference>
<keyword evidence="2" id="KW-1185">Reference proteome</keyword>
<evidence type="ECO:0000313" key="2">
    <source>
        <dbReference type="Proteomes" id="UP000073492"/>
    </source>
</evidence>
<gene>
    <name evidence="1" type="ORF">AC579_2703</name>
</gene>
<accession>A0A139IVC7</accession>
<protein>
    <submittedName>
        <fullName evidence="1">Uncharacterized protein</fullName>
    </submittedName>
</protein>
<comment type="caution">
    <text evidence="1">The sequence shown here is derived from an EMBL/GenBank/DDBJ whole genome shotgun (WGS) entry which is preliminary data.</text>
</comment>
<dbReference type="EMBL" id="LFZO01000004">
    <property type="protein sequence ID" value="KXT18709.1"/>
    <property type="molecule type" value="Genomic_DNA"/>
</dbReference>
<name>A0A139IVC7_9PEZI</name>
<sequence length="59" mass="6522">MRTLGDFVGRERRCKAWATLRPASSISWSIVKAPDDINSSSRAAAALEARVRRGMMEGK</sequence>
<organism evidence="1 2">
    <name type="scientific">Pseudocercospora musae</name>
    <dbReference type="NCBI Taxonomy" id="113226"/>
    <lineage>
        <taxon>Eukaryota</taxon>
        <taxon>Fungi</taxon>
        <taxon>Dikarya</taxon>
        <taxon>Ascomycota</taxon>
        <taxon>Pezizomycotina</taxon>
        <taxon>Dothideomycetes</taxon>
        <taxon>Dothideomycetidae</taxon>
        <taxon>Mycosphaerellales</taxon>
        <taxon>Mycosphaerellaceae</taxon>
        <taxon>Pseudocercospora</taxon>
    </lineage>
</organism>
<dbReference type="EMBL" id="LFZO01000004">
    <property type="protein sequence ID" value="KXT18711.1"/>
    <property type="molecule type" value="Genomic_DNA"/>
</dbReference>
<evidence type="ECO:0000313" key="1">
    <source>
        <dbReference type="EMBL" id="KXT18711.1"/>
    </source>
</evidence>
<proteinExistence type="predicted"/>
<reference evidence="1 2" key="1">
    <citation type="submission" date="2015-07" db="EMBL/GenBank/DDBJ databases">
        <title>Comparative genomics of the Sigatoka disease complex on banana suggests a link between parallel evolutionary changes in Pseudocercospora fijiensis and Pseudocercospora eumusae and increased virulence on the banana host.</title>
        <authorList>
            <person name="Chang T.-C."/>
            <person name="Salvucci A."/>
            <person name="Crous P.W."/>
            <person name="Stergiopoulos I."/>
        </authorList>
    </citation>
    <scope>NUCLEOTIDE SEQUENCE [LARGE SCALE GENOMIC DNA]</scope>
    <source>
        <strain evidence="1 2">CBS 116634</strain>
    </source>
</reference>
<dbReference type="AlphaFoldDB" id="A0A139IVC7"/>